<sequence>MDSEGEEATCSECVGAAVRQGVLSDDTSSCGRLTAAEELRGHLLDCISLYASRFEHTAVTLACIETLPRSSPSSLQSGALRESPKASETDNNNDDDDDDQPCWEGHICDTSTALAVLFIHAGEGSVSCTGTADCPDGKATATLVGVVVAFDYWGGFTCIAERRYASSAEAQDEAAALESRSLTVSEVLKMQQWKRIREQVTEGRLPTTLGNTHANGSTSPWTTDMTLCSVAVEEGTVPRPGIAYECLMALLVSTYL</sequence>
<feature type="region of interest" description="Disordered" evidence="1">
    <location>
        <begin position="69"/>
        <end position="100"/>
    </location>
</feature>
<dbReference type="GeneID" id="94292412"/>
<dbReference type="EMBL" id="JAFJZO010000007">
    <property type="protein sequence ID" value="KAG5510884.1"/>
    <property type="molecule type" value="Genomic_DNA"/>
</dbReference>
<reference evidence="2 3" key="1">
    <citation type="submission" date="2021-02" db="EMBL/GenBank/DDBJ databases">
        <title>Porcisia hertigi Genome sequencing and assembly.</title>
        <authorList>
            <person name="Almutairi H."/>
            <person name="Gatherer D."/>
        </authorList>
    </citation>
    <scope>NUCLEOTIDE SEQUENCE [LARGE SCALE GENOMIC DNA]</scope>
    <source>
        <strain evidence="2 3">C119</strain>
    </source>
</reference>
<dbReference type="AlphaFoldDB" id="A0A836YH98"/>
<keyword evidence="3" id="KW-1185">Reference proteome</keyword>
<protein>
    <submittedName>
        <fullName evidence="2">Uncharacterized protein</fullName>
    </submittedName>
</protein>
<accession>A0A836YH98</accession>
<evidence type="ECO:0000313" key="3">
    <source>
        <dbReference type="Proteomes" id="UP000674318"/>
    </source>
</evidence>
<name>A0A836YH98_9TRYP</name>
<dbReference type="Proteomes" id="UP000674318">
    <property type="component" value="Unassembled WGS sequence"/>
</dbReference>
<dbReference type="KEGG" id="phet:94292412"/>
<evidence type="ECO:0000313" key="2">
    <source>
        <dbReference type="EMBL" id="KAG5510884.1"/>
    </source>
</evidence>
<proteinExistence type="predicted"/>
<feature type="compositionally biased region" description="Acidic residues" evidence="1">
    <location>
        <begin position="91"/>
        <end position="100"/>
    </location>
</feature>
<gene>
    <name evidence="2" type="ORF">JKF63_06385</name>
</gene>
<evidence type="ECO:0000256" key="1">
    <source>
        <dbReference type="SAM" id="MobiDB-lite"/>
    </source>
</evidence>
<dbReference type="RefSeq" id="XP_067759356.1">
    <property type="nucleotide sequence ID" value="XM_067902335.1"/>
</dbReference>
<comment type="caution">
    <text evidence="2">The sequence shown here is derived from an EMBL/GenBank/DDBJ whole genome shotgun (WGS) entry which is preliminary data.</text>
</comment>
<dbReference type="OrthoDB" id="265179at2759"/>
<organism evidence="2 3">
    <name type="scientific">Porcisia hertigi</name>
    <dbReference type="NCBI Taxonomy" id="2761500"/>
    <lineage>
        <taxon>Eukaryota</taxon>
        <taxon>Discoba</taxon>
        <taxon>Euglenozoa</taxon>
        <taxon>Kinetoplastea</taxon>
        <taxon>Metakinetoplastina</taxon>
        <taxon>Trypanosomatida</taxon>
        <taxon>Trypanosomatidae</taxon>
        <taxon>Leishmaniinae</taxon>
        <taxon>Porcisia</taxon>
    </lineage>
</organism>